<dbReference type="Pfam" id="PF03734">
    <property type="entry name" value="YkuD"/>
    <property type="match status" value="1"/>
</dbReference>
<dbReference type="AlphaFoldDB" id="A0A4R5NEL2"/>
<evidence type="ECO:0000256" key="4">
    <source>
        <dbReference type="ARBA" id="ARBA00022984"/>
    </source>
</evidence>
<sequence>MKRLLKFLMVIFVLGMAAFFINRFLVQQHQAKVLQQQTEKLSQTKNTKKVTKPINVNWHKSSQKKAYPNFESMENPWFKVSIKDQRVYVMDGSELKYTMYCSTGKGKSTPTGTYTIQSERGDSFYNQQSGEGANYWVSWKDHGVYLFHSVPVDKNGNYIKSEADRLGKEANSHGCVRLTIADAKWVYENVPYGMKVVITNS</sequence>
<reference evidence="9 10" key="1">
    <citation type="journal article" date="2019" name="Appl. Microbiol. Biotechnol.">
        <title>Uncovering carbohydrate metabolism through a genotype-phenotype association study of 56 lactic acid bacteria genomes.</title>
        <authorList>
            <person name="Buron-Moles G."/>
            <person name="Chailyan A."/>
            <person name="Dolejs I."/>
            <person name="Forster J."/>
            <person name="Miks M.H."/>
        </authorList>
    </citation>
    <scope>NUCLEOTIDE SEQUENCE [LARGE SCALE GENOMIC DNA]</scope>
    <source>
        <strain evidence="9 10">ATCC 49373</strain>
    </source>
</reference>
<comment type="pathway">
    <text evidence="1 6">Cell wall biogenesis; peptidoglycan biosynthesis.</text>
</comment>
<dbReference type="EMBL" id="PUFO01000105">
    <property type="protein sequence ID" value="TDG71420.1"/>
    <property type="molecule type" value="Genomic_DNA"/>
</dbReference>
<evidence type="ECO:0000313" key="10">
    <source>
        <dbReference type="Proteomes" id="UP000294854"/>
    </source>
</evidence>
<keyword evidence="7" id="KW-0472">Membrane</keyword>
<comment type="caution">
    <text evidence="9">The sequence shown here is derived from an EMBL/GenBank/DDBJ whole genome shotgun (WGS) entry which is preliminary data.</text>
</comment>
<evidence type="ECO:0000259" key="8">
    <source>
        <dbReference type="PROSITE" id="PS52029"/>
    </source>
</evidence>
<dbReference type="PROSITE" id="PS52029">
    <property type="entry name" value="LD_TPASE"/>
    <property type="match status" value="1"/>
</dbReference>
<feature type="domain" description="L,D-TPase catalytic" evidence="8">
    <location>
        <begin position="76"/>
        <end position="199"/>
    </location>
</feature>
<keyword evidence="10" id="KW-1185">Reference proteome</keyword>
<dbReference type="PANTHER" id="PTHR30582">
    <property type="entry name" value="L,D-TRANSPEPTIDASE"/>
    <property type="match status" value="1"/>
</dbReference>
<dbReference type="UniPathway" id="UPA00219"/>
<keyword evidence="7" id="KW-1133">Transmembrane helix</keyword>
<dbReference type="GO" id="GO:0008360">
    <property type="term" value="P:regulation of cell shape"/>
    <property type="evidence" value="ECO:0007669"/>
    <property type="project" value="UniProtKB-UniRule"/>
</dbReference>
<dbReference type="InterPro" id="IPR005490">
    <property type="entry name" value="LD_TPept_cat_dom"/>
</dbReference>
<dbReference type="GO" id="GO:0005576">
    <property type="term" value="C:extracellular region"/>
    <property type="evidence" value="ECO:0007669"/>
    <property type="project" value="TreeGrafter"/>
</dbReference>
<proteinExistence type="predicted"/>
<dbReference type="GO" id="GO:0071555">
    <property type="term" value="P:cell wall organization"/>
    <property type="evidence" value="ECO:0007669"/>
    <property type="project" value="UniProtKB-UniRule"/>
</dbReference>
<dbReference type="GO" id="GO:0016740">
    <property type="term" value="F:transferase activity"/>
    <property type="evidence" value="ECO:0007669"/>
    <property type="project" value="UniProtKB-KW"/>
</dbReference>
<dbReference type="InterPro" id="IPR038063">
    <property type="entry name" value="Transpep_catalytic_dom"/>
</dbReference>
<feature type="transmembrane region" description="Helical" evidence="7">
    <location>
        <begin position="7"/>
        <end position="26"/>
    </location>
</feature>
<evidence type="ECO:0000256" key="6">
    <source>
        <dbReference type="PROSITE-ProRule" id="PRU01373"/>
    </source>
</evidence>
<dbReference type="Gene3D" id="2.40.440.10">
    <property type="entry name" value="L,D-transpeptidase catalytic domain-like"/>
    <property type="match status" value="1"/>
</dbReference>
<evidence type="ECO:0000256" key="1">
    <source>
        <dbReference type="ARBA" id="ARBA00004752"/>
    </source>
</evidence>
<name>A0A4R5NEL2_9LACO</name>
<evidence type="ECO:0000313" key="9">
    <source>
        <dbReference type="EMBL" id="TDG71420.1"/>
    </source>
</evidence>
<organism evidence="9 10">
    <name type="scientific">Secundilactobacillus malefermentans</name>
    <dbReference type="NCBI Taxonomy" id="176292"/>
    <lineage>
        <taxon>Bacteria</taxon>
        <taxon>Bacillati</taxon>
        <taxon>Bacillota</taxon>
        <taxon>Bacilli</taxon>
        <taxon>Lactobacillales</taxon>
        <taxon>Lactobacillaceae</taxon>
        <taxon>Secundilactobacillus</taxon>
    </lineage>
</organism>
<protein>
    <recommendedName>
        <fullName evidence="8">L,D-TPase catalytic domain-containing protein</fullName>
    </recommendedName>
</protein>
<dbReference type="GO" id="GO:0071972">
    <property type="term" value="F:peptidoglycan L,D-transpeptidase activity"/>
    <property type="evidence" value="ECO:0007669"/>
    <property type="project" value="TreeGrafter"/>
</dbReference>
<evidence type="ECO:0000256" key="3">
    <source>
        <dbReference type="ARBA" id="ARBA00022960"/>
    </source>
</evidence>
<feature type="active site" description="Proton donor/acceptor" evidence="6">
    <location>
        <position position="148"/>
    </location>
</feature>
<keyword evidence="3 6" id="KW-0133">Cell shape</keyword>
<dbReference type="SUPFAM" id="SSF141523">
    <property type="entry name" value="L,D-transpeptidase catalytic domain-like"/>
    <property type="match status" value="1"/>
</dbReference>
<dbReference type="Proteomes" id="UP000294854">
    <property type="component" value="Unassembled WGS sequence"/>
</dbReference>
<keyword evidence="5 6" id="KW-0961">Cell wall biogenesis/degradation</keyword>
<feature type="active site" description="Nucleophile" evidence="6">
    <location>
        <position position="175"/>
    </location>
</feature>
<keyword evidence="7" id="KW-0812">Transmembrane</keyword>
<keyword evidence="4 6" id="KW-0573">Peptidoglycan synthesis</keyword>
<evidence type="ECO:0000256" key="2">
    <source>
        <dbReference type="ARBA" id="ARBA00022679"/>
    </source>
</evidence>
<dbReference type="GO" id="GO:0018104">
    <property type="term" value="P:peptidoglycan-protein cross-linking"/>
    <property type="evidence" value="ECO:0007669"/>
    <property type="project" value="TreeGrafter"/>
</dbReference>
<accession>A0A4R5NEL2</accession>
<dbReference type="STRING" id="1122149.FD44_GL000204"/>
<evidence type="ECO:0000256" key="7">
    <source>
        <dbReference type="SAM" id="Phobius"/>
    </source>
</evidence>
<dbReference type="RefSeq" id="WP_033445198.1">
    <property type="nucleotide sequence ID" value="NZ_PUFO01000105.1"/>
</dbReference>
<keyword evidence="2" id="KW-0808">Transferase</keyword>
<dbReference type="CDD" id="cd16913">
    <property type="entry name" value="YkuD_like"/>
    <property type="match status" value="1"/>
</dbReference>
<evidence type="ECO:0000256" key="5">
    <source>
        <dbReference type="ARBA" id="ARBA00023316"/>
    </source>
</evidence>
<dbReference type="PANTHER" id="PTHR30582:SF2">
    <property type="entry name" value="L,D-TRANSPEPTIDASE YCIB-RELATED"/>
    <property type="match status" value="1"/>
</dbReference>
<dbReference type="OrthoDB" id="177750at2"/>
<gene>
    <name evidence="9" type="ORF">C5L31_002207</name>
</gene>
<dbReference type="InterPro" id="IPR050979">
    <property type="entry name" value="LD-transpeptidase"/>
</dbReference>